<gene>
    <name evidence="4" type="ORF">SAMN04490239_0673</name>
</gene>
<organism evidence="4 5">
    <name type="scientific">Rhodococcus koreensis</name>
    <dbReference type="NCBI Taxonomy" id="99653"/>
    <lineage>
        <taxon>Bacteria</taxon>
        <taxon>Bacillati</taxon>
        <taxon>Actinomycetota</taxon>
        <taxon>Actinomycetes</taxon>
        <taxon>Mycobacteriales</taxon>
        <taxon>Nocardiaceae</taxon>
        <taxon>Rhodococcus</taxon>
    </lineage>
</organism>
<evidence type="ECO:0000256" key="2">
    <source>
        <dbReference type="ARBA" id="ARBA00023002"/>
    </source>
</evidence>
<dbReference type="Gene3D" id="3.40.50.720">
    <property type="entry name" value="NAD(P)-binding Rossmann-like Domain"/>
    <property type="match status" value="1"/>
</dbReference>
<dbReference type="AlphaFoldDB" id="A0A1H4IH06"/>
<dbReference type="InterPro" id="IPR036291">
    <property type="entry name" value="NAD(P)-bd_dom_sf"/>
</dbReference>
<comment type="similarity">
    <text evidence="1">Belongs to the short-chain dehydrogenases/reductases (SDR) family.</text>
</comment>
<dbReference type="SUPFAM" id="SSF51735">
    <property type="entry name" value="NAD(P)-binding Rossmann-fold domains"/>
    <property type="match status" value="1"/>
</dbReference>
<dbReference type="InterPro" id="IPR023985">
    <property type="entry name" value="SDR_subfam_1"/>
</dbReference>
<dbReference type="PRINTS" id="PR00080">
    <property type="entry name" value="SDRFAMILY"/>
</dbReference>
<dbReference type="FunFam" id="3.40.50.720:FF:000084">
    <property type="entry name" value="Short-chain dehydrogenase reductase"/>
    <property type="match status" value="1"/>
</dbReference>
<evidence type="ECO:0000256" key="1">
    <source>
        <dbReference type="ARBA" id="ARBA00006484"/>
    </source>
</evidence>
<proteinExistence type="inferred from homology"/>
<keyword evidence="3" id="KW-0520">NAD</keyword>
<dbReference type="NCBIfam" id="TIGR03971">
    <property type="entry name" value="SDR_subfam_1"/>
    <property type="match status" value="1"/>
</dbReference>
<keyword evidence="2" id="KW-0560">Oxidoreductase</keyword>
<reference evidence="5" key="1">
    <citation type="submission" date="2016-10" db="EMBL/GenBank/DDBJ databases">
        <authorList>
            <person name="Varghese N."/>
            <person name="Submissions S."/>
        </authorList>
    </citation>
    <scope>NUCLEOTIDE SEQUENCE [LARGE SCALE GENOMIC DNA]</scope>
    <source>
        <strain evidence="5">DSM 44498</strain>
    </source>
</reference>
<protein>
    <submittedName>
        <fullName evidence="4">(+)-trans-carveol dehydrogenase</fullName>
    </submittedName>
</protein>
<dbReference type="PRINTS" id="PR00081">
    <property type="entry name" value="GDHRDH"/>
</dbReference>
<dbReference type="InterPro" id="IPR020904">
    <property type="entry name" value="Sc_DH/Rdtase_CS"/>
</dbReference>
<dbReference type="OrthoDB" id="5173603at2"/>
<dbReference type="GO" id="GO:0016491">
    <property type="term" value="F:oxidoreductase activity"/>
    <property type="evidence" value="ECO:0007669"/>
    <property type="project" value="UniProtKB-KW"/>
</dbReference>
<dbReference type="RefSeq" id="WP_072949107.1">
    <property type="nucleotide sequence ID" value="NZ_FNSV01000004.1"/>
</dbReference>
<dbReference type="PANTHER" id="PTHR24321">
    <property type="entry name" value="DEHYDROGENASES, SHORT CHAIN"/>
    <property type="match status" value="1"/>
</dbReference>
<evidence type="ECO:0000256" key="3">
    <source>
        <dbReference type="ARBA" id="ARBA00023027"/>
    </source>
</evidence>
<dbReference type="CDD" id="cd05233">
    <property type="entry name" value="SDR_c"/>
    <property type="match status" value="1"/>
</dbReference>
<evidence type="ECO:0000313" key="5">
    <source>
        <dbReference type="Proteomes" id="UP000183561"/>
    </source>
</evidence>
<dbReference type="InterPro" id="IPR002347">
    <property type="entry name" value="SDR_fam"/>
</dbReference>
<dbReference type="PROSITE" id="PS00061">
    <property type="entry name" value="ADH_SHORT"/>
    <property type="match status" value="1"/>
</dbReference>
<sequence>MGKLDGKVAFITGAARGQGRAHAVRFAEEGANIIAVDICAQVESAPYDMGTAAELEETTRLVEAAGGKIVSRIADVRDLAALTAAVDEGVEQFGRLDIILGNAGICTYGDLATMSEEQFDEMIEIDLTGVWKTVRAGVGKIIEGGNGGSIVLTSSTAGLKNQNTIGHYVAAKHGVTGLTKALANELAPHNIRVNSIHPTNCRTPMMTNPGVRKMFRPDLENPTLGDAIPAYGSILLLDTPWVEPEDVSNAILFLVSEEGRFVTGTAMPVDAGMLAK</sequence>
<dbReference type="PANTHER" id="PTHR24321:SF8">
    <property type="entry name" value="ESTRADIOL 17-BETA-DEHYDROGENASE 8-RELATED"/>
    <property type="match status" value="1"/>
</dbReference>
<dbReference type="Pfam" id="PF13561">
    <property type="entry name" value="adh_short_C2"/>
    <property type="match status" value="1"/>
</dbReference>
<dbReference type="Proteomes" id="UP000183561">
    <property type="component" value="Unassembled WGS sequence"/>
</dbReference>
<dbReference type="NCBIfam" id="NF009467">
    <property type="entry name" value="PRK12826.1-3"/>
    <property type="match status" value="1"/>
</dbReference>
<accession>A0A1H4IH06</accession>
<name>A0A1H4IH06_9NOCA</name>
<dbReference type="EMBL" id="FNSV01000004">
    <property type="protein sequence ID" value="SEB33203.1"/>
    <property type="molecule type" value="Genomic_DNA"/>
</dbReference>
<evidence type="ECO:0000313" key="4">
    <source>
        <dbReference type="EMBL" id="SEB33203.1"/>
    </source>
</evidence>
<keyword evidence="5" id="KW-1185">Reference proteome</keyword>